<name>A0A060BQV3_9BACT</name>
<dbReference type="InterPro" id="IPR013783">
    <property type="entry name" value="Ig-like_fold"/>
</dbReference>
<dbReference type="CDD" id="cd02858">
    <property type="entry name" value="E_set_Esterase_N"/>
    <property type="match status" value="1"/>
</dbReference>
<evidence type="ECO:0000313" key="1">
    <source>
        <dbReference type="EMBL" id="AIA85314.1"/>
    </source>
</evidence>
<organism evidence="1">
    <name type="scientific">uncultured Prevotella sp</name>
    <dbReference type="NCBI Taxonomy" id="159272"/>
    <lineage>
        <taxon>Bacteria</taxon>
        <taxon>Pseudomonadati</taxon>
        <taxon>Bacteroidota</taxon>
        <taxon>Bacteroidia</taxon>
        <taxon>Bacteroidales</taxon>
        <taxon>Prevotellaceae</taxon>
        <taxon>Prevotella</taxon>
        <taxon>environmental samples</taxon>
    </lineage>
</organism>
<reference evidence="1" key="1">
    <citation type="journal article" date="2013" name="Environ. Microbiol.">
        <title>Seasonally variable intestinal metagenomes of the red palm weevil (Rhynchophorus ferrugineus).</title>
        <authorList>
            <person name="Jia S."/>
            <person name="Zhang X."/>
            <person name="Zhang G."/>
            <person name="Yin A."/>
            <person name="Zhang S."/>
            <person name="Li F."/>
            <person name="Wang L."/>
            <person name="Zhao D."/>
            <person name="Yun Q."/>
            <person name="Tala"/>
            <person name="Wang J."/>
            <person name="Sun G."/>
            <person name="Baabdullah M."/>
            <person name="Yu X."/>
            <person name="Hu S."/>
            <person name="Al-Mssallem I.S."/>
            <person name="Yu J."/>
        </authorList>
    </citation>
    <scope>NUCLEOTIDE SEQUENCE</scope>
</reference>
<proteinExistence type="predicted"/>
<accession>A0A060BQV3</accession>
<protein>
    <submittedName>
        <fullName evidence="1">CAZy families CE1 protein</fullName>
    </submittedName>
</protein>
<dbReference type="InterPro" id="IPR014756">
    <property type="entry name" value="Ig_E-set"/>
</dbReference>
<dbReference type="SUPFAM" id="SSF81296">
    <property type="entry name" value="E set domains"/>
    <property type="match status" value="1"/>
</dbReference>
<sequence length="109" mass="11942">MSAPNAQNVQLDLGKKYEMKRNQKGDWICTTEALNPGFHYYFVIVDGMRVSDPASETFFGCGVAASGIEVPYPEGINVSACRMYHMAKSVCGVTIHKRNKAGDGCLLYA</sequence>
<dbReference type="Gene3D" id="2.60.40.10">
    <property type="entry name" value="Immunoglobulins"/>
    <property type="match status" value="1"/>
</dbReference>
<dbReference type="AlphaFoldDB" id="A0A060BQV3"/>
<dbReference type="EMBL" id="KF118055">
    <property type="protein sequence ID" value="AIA85314.1"/>
    <property type="molecule type" value="Genomic_DNA"/>
</dbReference>
<feature type="non-terminal residue" evidence="1">
    <location>
        <position position="109"/>
    </location>
</feature>